<dbReference type="GO" id="GO:0070063">
    <property type="term" value="F:RNA polymerase binding"/>
    <property type="evidence" value="ECO:0007669"/>
    <property type="project" value="InterPro"/>
</dbReference>
<dbReference type="SUPFAM" id="SSF51045">
    <property type="entry name" value="WW domain"/>
    <property type="match status" value="2"/>
</dbReference>
<accession>W9SAB5</accession>
<dbReference type="FunFam" id="1.10.10.440:FF:000021">
    <property type="entry name" value="pre-mRNA-processing protein 40C isoform X1"/>
    <property type="match status" value="1"/>
</dbReference>
<protein>
    <submittedName>
        <fullName evidence="5">Transcription elongation regulator 1</fullName>
    </submittedName>
</protein>
<dbReference type="AlphaFoldDB" id="W9SAB5"/>
<feature type="region of interest" description="Disordered" evidence="2">
    <location>
        <begin position="291"/>
        <end position="316"/>
    </location>
</feature>
<dbReference type="SMART" id="SM00456">
    <property type="entry name" value="WW"/>
    <property type="match status" value="2"/>
</dbReference>
<feature type="region of interest" description="Disordered" evidence="2">
    <location>
        <begin position="1"/>
        <end position="43"/>
    </location>
</feature>
<dbReference type="SUPFAM" id="SSF81698">
    <property type="entry name" value="FF domain"/>
    <property type="match status" value="5"/>
</dbReference>
<dbReference type="FunFam" id="1.10.10.440:FF:000028">
    <property type="entry name" value="Pre-mRNA-processing protein 40C"/>
    <property type="match status" value="1"/>
</dbReference>
<dbReference type="InterPro" id="IPR036020">
    <property type="entry name" value="WW_dom_sf"/>
</dbReference>
<dbReference type="FunFam" id="1.10.10.440:FF:000020">
    <property type="entry name" value="Pre-mRNA-processing protein 40C"/>
    <property type="match status" value="1"/>
</dbReference>
<dbReference type="eggNOG" id="KOG0155">
    <property type="taxonomic scope" value="Eukaryota"/>
</dbReference>
<feature type="compositionally biased region" description="Basic and acidic residues" evidence="2">
    <location>
        <begin position="395"/>
        <end position="409"/>
    </location>
</feature>
<dbReference type="PROSITE" id="PS51676">
    <property type="entry name" value="FF"/>
    <property type="match status" value="4"/>
</dbReference>
<keyword evidence="1" id="KW-0677">Repeat</keyword>
<dbReference type="Pfam" id="PF01846">
    <property type="entry name" value="FF"/>
    <property type="match status" value="5"/>
</dbReference>
<feature type="region of interest" description="Disordered" evidence="2">
    <location>
        <begin position="623"/>
        <end position="650"/>
    </location>
</feature>
<keyword evidence="6" id="KW-1185">Reference proteome</keyword>
<name>W9SAB5_9ROSA</name>
<dbReference type="SMART" id="SM00441">
    <property type="entry name" value="FF"/>
    <property type="match status" value="4"/>
</dbReference>
<dbReference type="GO" id="GO:0003712">
    <property type="term" value="F:transcription coregulator activity"/>
    <property type="evidence" value="ECO:0007669"/>
    <property type="project" value="TreeGrafter"/>
</dbReference>
<dbReference type="InterPro" id="IPR045148">
    <property type="entry name" value="TCRG1-like"/>
</dbReference>
<feature type="compositionally biased region" description="Basic and acidic residues" evidence="2">
    <location>
        <begin position="763"/>
        <end position="811"/>
    </location>
</feature>
<dbReference type="PANTHER" id="PTHR15377:SF3">
    <property type="entry name" value="WW DOMAIN-CONTAINING PROTEIN"/>
    <property type="match status" value="1"/>
</dbReference>
<dbReference type="InterPro" id="IPR001202">
    <property type="entry name" value="WW_dom"/>
</dbReference>
<gene>
    <name evidence="5" type="ORF">L484_014961</name>
</gene>
<evidence type="ECO:0000259" key="3">
    <source>
        <dbReference type="PROSITE" id="PS50020"/>
    </source>
</evidence>
<dbReference type="OrthoDB" id="187617at2759"/>
<dbReference type="InterPro" id="IPR002713">
    <property type="entry name" value="FF_domain"/>
</dbReference>
<dbReference type="Proteomes" id="UP000030645">
    <property type="component" value="Unassembled WGS sequence"/>
</dbReference>
<evidence type="ECO:0000313" key="5">
    <source>
        <dbReference type="EMBL" id="EXC33082.1"/>
    </source>
</evidence>
<evidence type="ECO:0000313" key="6">
    <source>
        <dbReference type="Proteomes" id="UP000030645"/>
    </source>
</evidence>
<dbReference type="PROSITE" id="PS50020">
    <property type="entry name" value="WW_DOMAIN_2"/>
    <property type="match status" value="2"/>
</dbReference>
<feature type="region of interest" description="Disordered" evidence="2">
    <location>
        <begin position="684"/>
        <end position="711"/>
    </location>
</feature>
<feature type="compositionally biased region" description="Polar residues" evidence="2">
    <location>
        <begin position="1"/>
        <end position="14"/>
    </location>
</feature>
<feature type="domain" description="FF" evidence="4">
    <location>
        <begin position="560"/>
        <end position="614"/>
    </location>
</feature>
<feature type="region of interest" description="Disordered" evidence="2">
    <location>
        <begin position="361"/>
        <end position="424"/>
    </location>
</feature>
<dbReference type="Gene3D" id="1.10.10.440">
    <property type="entry name" value="FF domain"/>
    <property type="match status" value="5"/>
</dbReference>
<organism evidence="5 6">
    <name type="scientific">Morus notabilis</name>
    <dbReference type="NCBI Taxonomy" id="981085"/>
    <lineage>
        <taxon>Eukaryota</taxon>
        <taxon>Viridiplantae</taxon>
        <taxon>Streptophyta</taxon>
        <taxon>Embryophyta</taxon>
        <taxon>Tracheophyta</taxon>
        <taxon>Spermatophyta</taxon>
        <taxon>Magnoliopsida</taxon>
        <taxon>eudicotyledons</taxon>
        <taxon>Gunneridae</taxon>
        <taxon>Pentapetalae</taxon>
        <taxon>rosids</taxon>
        <taxon>fabids</taxon>
        <taxon>Rosales</taxon>
        <taxon>Moraceae</taxon>
        <taxon>Moreae</taxon>
        <taxon>Morus</taxon>
    </lineage>
</organism>
<evidence type="ECO:0000256" key="1">
    <source>
        <dbReference type="ARBA" id="ARBA00022737"/>
    </source>
</evidence>
<feature type="domain" description="WW" evidence="3">
    <location>
        <begin position="258"/>
        <end position="285"/>
    </location>
</feature>
<dbReference type="InterPro" id="IPR036517">
    <property type="entry name" value="FF_domain_sf"/>
</dbReference>
<feature type="domain" description="WW" evidence="3">
    <location>
        <begin position="200"/>
        <end position="233"/>
    </location>
</feature>
<dbReference type="STRING" id="981085.W9SAB5"/>
<dbReference type="GO" id="GO:0005634">
    <property type="term" value="C:nucleus"/>
    <property type="evidence" value="ECO:0007669"/>
    <property type="project" value="TreeGrafter"/>
</dbReference>
<proteinExistence type="predicted"/>
<feature type="domain" description="FF" evidence="4">
    <location>
        <begin position="489"/>
        <end position="547"/>
    </location>
</feature>
<feature type="compositionally biased region" description="Pro residues" evidence="2">
    <location>
        <begin position="24"/>
        <end position="36"/>
    </location>
</feature>
<dbReference type="Gene3D" id="2.20.70.10">
    <property type="match status" value="2"/>
</dbReference>
<dbReference type="CDD" id="cd00201">
    <property type="entry name" value="WW"/>
    <property type="match status" value="2"/>
</dbReference>
<feature type="domain" description="FF" evidence="4">
    <location>
        <begin position="663"/>
        <end position="720"/>
    </location>
</feature>
<reference evidence="6" key="1">
    <citation type="submission" date="2013-01" db="EMBL/GenBank/DDBJ databases">
        <title>Draft Genome Sequence of a Mulberry Tree, Morus notabilis C.K. Schneid.</title>
        <authorList>
            <person name="He N."/>
            <person name="Zhao S."/>
        </authorList>
    </citation>
    <scope>NUCLEOTIDE SEQUENCE</scope>
</reference>
<dbReference type="EMBL" id="KE346319">
    <property type="protein sequence ID" value="EXC33082.1"/>
    <property type="molecule type" value="Genomic_DNA"/>
</dbReference>
<dbReference type="KEGG" id="mnt:21398077"/>
<dbReference type="FunFam" id="2.20.70.10:FF:000067">
    <property type="entry name" value="Pre-mRNA-processing protein 40C"/>
    <property type="match status" value="1"/>
</dbReference>
<evidence type="ECO:0000256" key="2">
    <source>
        <dbReference type="SAM" id="MobiDB-lite"/>
    </source>
</evidence>
<dbReference type="PROSITE" id="PS01159">
    <property type="entry name" value="WW_DOMAIN_1"/>
    <property type="match status" value="2"/>
</dbReference>
<dbReference type="PANTHER" id="PTHR15377">
    <property type="entry name" value="TRANSCRIPTION ELONGATION REGULATOR 1"/>
    <property type="match status" value="1"/>
</dbReference>
<dbReference type="FunFam" id="1.10.10.440:FF:000030">
    <property type="entry name" value="Pre-mRNA-processing protein 40C"/>
    <property type="match status" value="1"/>
</dbReference>
<feature type="region of interest" description="Disordered" evidence="2">
    <location>
        <begin position="760"/>
        <end position="829"/>
    </location>
</feature>
<feature type="compositionally biased region" description="Basic and acidic residues" evidence="2">
    <location>
        <begin position="688"/>
        <end position="697"/>
    </location>
</feature>
<dbReference type="Pfam" id="PF00397">
    <property type="entry name" value="WW"/>
    <property type="match status" value="2"/>
</dbReference>
<evidence type="ECO:0000259" key="4">
    <source>
        <dbReference type="PROSITE" id="PS51676"/>
    </source>
</evidence>
<feature type="compositionally biased region" description="Polar residues" evidence="2">
    <location>
        <begin position="300"/>
        <end position="310"/>
    </location>
</feature>
<feature type="domain" description="FF" evidence="4">
    <location>
        <begin position="425"/>
        <end position="479"/>
    </location>
</feature>
<sequence>MTTPAPNVGSTSSWGPPAAFTMPPGTPGAPGTPGPPGILQSTHISSNITVGPVAVDTSLTVQRPIMPSPMGAMASNSAVQQQIGVPYQSLPSMAAPPQGPWLQPSPQMGGVPRLPNLLYHAAFPGPFPSMARGIPPSVPGPDSQPPGIAPVGNTRLTPTPFAASVQPVVAGSSGTRMELHTSDEQTHVRDVRSQVSADVNEQSDAWTAHKTEAGVVYYYNTLTGESTYDKPPGFKGEPEKVSVQPVPVSMVNLPGTDWVLVSTSDGKKYYYNNKTKVSSWQIPNEVTELRKKQESDIPKENSTSVPNNNVLAEKGSTPINLNAPAINTGGRDAMALRSTSAQGSSSALDLIKKKLQEFGTPVTSSSGQVQPGIAASESNGSRAVEPTAKGQQSESSKDKPKDANGDRNMTDSSSDSEDADSGPTKEECIIQFKEMLKERGVAPFSKWEKELPKIVFDPRFKAIPSYSLRRSLFEHYVKTRVEEERKEKRAALKAAIEGFKKLLDEASEDIDHKTYYQTFRKKWGDDPRFLALDRKDREHLLNERVLPLKRATEEKAQAIRAAAASNFKSMLREKGDVTVNSRWSRVKESLRDDPRYKSVKHEDREVLFNEYLSDLRAAEEEVEREAKAKRDEQDKLKERERELRKRKEREEQEMERVRIKVRRKEAVVSFQALLVETIKDPQASWTESKSKLEKDPQGRASNPDLDSSEMEKLFREHIKTLQERCAREYKALLAELLTADAAERETDDGKTVLNSWSTAKRLLKPDPRYNKMPRKDRETLWRRYAEDMLRKQQKSEPNSKEDKKIDPRNRTSVDSGRLPSGLRGTHERR</sequence>